<evidence type="ECO:0000256" key="4">
    <source>
        <dbReference type="ARBA" id="ARBA00023136"/>
    </source>
</evidence>
<evidence type="ECO:0000256" key="5">
    <source>
        <dbReference type="ARBA" id="ARBA00023237"/>
    </source>
</evidence>
<feature type="chain" id="PRO_5022769432" evidence="6">
    <location>
        <begin position="20"/>
        <end position="452"/>
    </location>
</feature>
<dbReference type="AlphaFoldDB" id="A0A5C7A7N5"/>
<dbReference type="OrthoDB" id="653598at2"/>
<evidence type="ECO:0000313" key="9">
    <source>
        <dbReference type="EMBL" id="TXE01854.1"/>
    </source>
</evidence>
<keyword evidence="4" id="KW-0472">Membrane</keyword>
<comment type="caution">
    <text evidence="9">The sequence shown here is derived from an EMBL/GenBank/DDBJ whole genome shotgun (WGS) entry which is preliminary data.</text>
</comment>
<dbReference type="Pfam" id="PF07980">
    <property type="entry name" value="SusD_RagB"/>
    <property type="match status" value="1"/>
</dbReference>
<evidence type="ECO:0000256" key="3">
    <source>
        <dbReference type="ARBA" id="ARBA00022729"/>
    </source>
</evidence>
<dbReference type="EMBL" id="VORW01000037">
    <property type="protein sequence ID" value="TXE01854.1"/>
    <property type="molecule type" value="Genomic_DNA"/>
</dbReference>
<evidence type="ECO:0000256" key="2">
    <source>
        <dbReference type="ARBA" id="ARBA00006275"/>
    </source>
</evidence>
<keyword evidence="5" id="KW-0998">Cell outer membrane</keyword>
<comment type="similarity">
    <text evidence="2">Belongs to the SusD family.</text>
</comment>
<dbReference type="Proteomes" id="UP000321935">
    <property type="component" value="Unassembled WGS sequence"/>
</dbReference>
<dbReference type="Gene3D" id="1.25.40.390">
    <property type="match status" value="1"/>
</dbReference>
<dbReference type="InterPro" id="IPR011990">
    <property type="entry name" value="TPR-like_helical_dom_sf"/>
</dbReference>
<sequence>MKTYIKITLLTSLVMMSFACEGFLDERPNKKILIPTTIDDIRAMLDNSSEMNIVPAFGQLGSDDLVISDAGWASLSTTSEQNAYIFAEEIFQGSASADWEYMYRQIFVANVALEQLQEFMPSTAKKELNGEALFHRAHAHFMLAQLFATPYLANTVSTDLAIPLRLNSNVQETTPRSTMMPFYSQVLMDLKEAFEGLPEYSAIKTRPSKVAAKALESRVYLTMGEFEKAELAADYALASSYYELLDYNLLDPESAYPFATYNSEVIFHTSLISHSFLDDWNSEVWINPELEALYSDDDLRSVLYSIQRSNGAISFKGQYTGDYSRFGGLALDEVYFIKAECLARRGQLEEAVNFMDLILTTRFKYGTYVGYENRMPVDLLAEILQEKRKSLLFRGINWIDLRRLNFGDSYGRVINRTVDGQKYTLSPKSNKFNYPIPDSEINLNPVPNNDRR</sequence>
<dbReference type="GO" id="GO:0009279">
    <property type="term" value="C:cell outer membrane"/>
    <property type="evidence" value="ECO:0007669"/>
    <property type="project" value="UniProtKB-SubCell"/>
</dbReference>
<accession>A0A5C7A7N5</accession>
<evidence type="ECO:0000256" key="6">
    <source>
        <dbReference type="SAM" id="SignalP"/>
    </source>
</evidence>
<dbReference type="PROSITE" id="PS51257">
    <property type="entry name" value="PROKAR_LIPOPROTEIN"/>
    <property type="match status" value="1"/>
</dbReference>
<comment type="subcellular location">
    <subcellularLocation>
        <location evidence="1">Cell outer membrane</location>
    </subcellularLocation>
</comment>
<keyword evidence="3 6" id="KW-0732">Signal</keyword>
<dbReference type="RefSeq" id="WP_146921462.1">
    <property type="nucleotide sequence ID" value="NZ_VORW01000037.1"/>
</dbReference>
<feature type="domain" description="SusD-like N-terminal" evidence="8">
    <location>
        <begin position="23"/>
        <end position="221"/>
    </location>
</feature>
<feature type="signal peptide" evidence="6">
    <location>
        <begin position="1"/>
        <end position="19"/>
    </location>
</feature>
<evidence type="ECO:0000259" key="8">
    <source>
        <dbReference type="Pfam" id="PF14322"/>
    </source>
</evidence>
<name>A0A5C7A7N5_9BACT</name>
<evidence type="ECO:0000313" key="10">
    <source>
        <dbReference type="Proteomes" id="UP000321935"/>
    </source>
</evidence>
<dbReference type="InterPro" id="IPR012944">
    <property type="entry name" value="SusD_RagB_dom"/>
</dbReference>
<gene>
    <name evidence="9" type="ORF">ESV85_21930</name>
</gene>
<proteinExistence type="inferred from homology"/>
<organism evidence="9 10">
    <name type="scientific">Algoriphagus aquimarinus</name>
    <dbReference type="NCBI Taxonomy" id="237018"/>
    <lineage>
        <taxon>Bacteria</taxon>
        <taxon>Pseudomonadati</taxon>
        <taxon>Bacteroidota</taxon>
        <taxon>Cytophagia</taxon>
        <taxon>Cytophagales</taxon>
        <taxon>Cyclobacteriaceae</taxon>
        <taxon>Algoriphagus</taxon>
    </lineage>
</organism>
<dbReference type="SUPFAM" id="SSF48452">
    <property type="entry name" value="TPR-like"/>
    <property type="match status" value="1"/>
</dbReference>
<dbReference type="Pfam" id="PF14322">
    <property type="entry name" value="SusD-like_3"/>
    <property type="match status" value="1"/>
</dbReference>
<reference evidence="9 10" key="1">
    <citation type="submission" date="2019-08" db="EMBL/GenBank/DDBJ databases">
        <title>Genomes sequence of Algoriphagus aquimarinus ACAM450.</title>
        <authorList>
            <person name="Bowman J.P."/>
        </authorList>
    </citation>
    <scope>NUCLEOTIDE SEQUENCE [LARGE SCALE GENOMIC DNA]</scope>
    <source>
        <strain evidence="9 10">ACAM 450</strain>
    </source>
</reference>
<feature type="domain" description="RagB/SusD" evidence="7">
    <location>
        <begin position="333"/>
        <end position="445"/>
    </location>
</feature>
<evidence type="ECO:0000256" key="1">
    <source>
        <dbReference type="ARBA" id="ARBA00004442"/>
    </source>
</evidence>
<dbReference type="InterPro" id="IPR033985">
    <property type="entry name" value="SusD-like_N"/>
</dbReference>
<protein>
    <submittedName>
        <fullName evidence="9">RagB/SusD family nutrient uptake outer membrane protein</fullName>
    </submittedName>
</protein>
<evidence type="ECO:0000259" key="7">
    <source>
        <dbReference type="Pfam" id="PF07980"/>
    </source>
</evidence>